<dbReference type="SUPFAM" id="SSF50182">
    <property type="entry name" value="Sm-like ribonucleoproteins"/>
    <property type="match status" value="1"/>
</dbReference>
<dbReference type="InterPro" id="IPR045275">
    <property type="entry name" value="MscS_archaea/bacteria_type"/>
</dbReference>
<sequence>MQLPYWQIIFSSLVVLAYWGLSWSVKLLLTRLGESKSVPAVRIDHILKYLKVIGVFVVLILLMMIWGVDYRGLLVLASSVVAVLGVALFAQWSILSNITAGVIVFFSFPARIGDEVEIIDGANSLRGTIVEINIFQVVLQDADEHLIAYPNSLILQRPVIKHDKPPAEQESKPLPKMAQRIQQSRRQS</sequence>
<proteinExistence type="inferred from homology"/>
<evidence type="ECO:0000256" key="6">
    <source>
        <dbReference type="SAM" id="MobiDB-lite"/>
    </source>
</evidence>
<dbReference type="PANTHER" id="PTHR30221:SF8">
    <property type="entry name" value="SMALL-CONDUCTANCE MECHANOSENSITIVE CHANNEL"/>
    <property type="match status" value="1"/>
</dbReference>
<keyword evidence="2 5" id="KW-0812">Transmembrane</keyword>
<keyword evidence="4 5" id="KW-0472">Membrane</keyword>
<dbReference type="InterPro" id="IPR010920">
    <property type="entry name" value="LSM_dom_sf"/>
</dbReference>
<dbReference type="Pfam" id="PF00924">
    <property type="entry name" value="MS_channel_2nd"/>
    <property type="match status" value="1"/>
</dbReference>
<keyword evidence="5" id="KW-0406">Ion transport</keyword>
<dbReference type="PANTHER" id="PTHR30221">
    <property type="entry name" value="SMALL-CONDUCTANCE MECHANOSENSITIVE CHANNEL"/>
    <property type="match status" value="1"/>
</dbReference>
<keyword evidence="3 5" id="KW-1133">Transmembrane helix</keyword>
<keyword evidence="5" id="KW-0997">Cell inner membrane</keyword>
<evidence type="ECO:0000256" key="2">
    <source>
        <dbReference type="ARBA" id="ARBA00022692"/>
    </source>
</evidence>
<feature type="compositionally biased region" description="Basic and acidic residues" evidence="6">
    <location>
        <begin position="164"/>
        <end position="173"/>
    </location>
</feature>
<dbReference type="Gene3D" id="2.30.30.60">
    <property type="match status" value="1"/>
</dbReference>
<evidence type="ECO:0000313" key="8">
    <source>
        <dbReference type="EMBL" id="MBF6058739.1"/>
    </source>
</evidence>
<dbReference type="RefSeq" id="WP_185978886.1">
    <property type="nucleotide sequence ID" value="NZ_JACBGI020000026.1"/>
</dbReference>
<feature type="transmembrane region" description="Helical" evidence="5">
    <location>
        <begin position="6"/>
        <end position="29"/>
    </location>
</feature>
<reference evidence="8 9" key="1">
    <citation type="submission" date="2020-06" db="EMBL/GenBank/DDBJ databases">
        <authorList>
            <person name="Scott K."/>
        </authorList>
    </citation>
    <scope>NUCLEOTIDE SEQUENCE [LARGE SCALE GENOMIC DNA]</scope>
    <source>
        <strain evidence="8 9">HH1</strain>
    </source>
</reference>
<accession>A0ABS0C0G2</accession>
<organism evidence="8 9">
    <name type="scientific">Thiomicrorhabdus heinhorstiae</name>
    <dbReference type="NCBI Taxonomy" id="2748010"/>
    <lineage>
        <taxon>Bacteria</taxon>
        <taxon>Pseudomonadati</taxon>
        <taxon>Pseudomonadota</taxon>
        <taxon>Gammaproteobacteria</taxon>
        <taxon>Thiotrichales</taxon>
        <taxon>Piscirickettsiaceae</taxon>
        <taxon>Thiomicrorhabdus</taxon>
    </lineage>
</organism>
<dbReference type="EMBL" id="JACBGI020000026">
    <property type="protein sequence ID" value="MBF6058739.1"/>
    <property type="molecule type" value="Genomic_DNA"/>
</dbReference>
<evidence type="ECO:0000256" key="3">
    <source>
        <dbReference type="ARBA" id="ARBA00022989"/>
    </source>
</evidence>
<evidence type="ECO:0000259" key="7">
    <source>
        <dbReference type="Pfam" id="PF00924"/>
    </source>
</evidence>
<reference evidence="8 9" key="2">
    <citation type="submission" date="2020-11" db="EMBL/GenBank/DDBJ databases">
        <title>Sulfur oxidizing isolate from Hospital Hole Sinkhole.</title>
        <authorList>
            <person name="Scott K.M."/>
        </authorList>
    </citation>
    <scope>NUCLEOTIDE SEQUENCE [LARGE SCALE GENOMIC DNA]</scope>
    <source>
        <strain evidence="8 9">HH1</strain>
    </source>
</reference>
<keyword evidence="5" id="KW-1003">Cell membrane</keyword>
<dbReference type="InterPro" id="IPR006685">
    <property type="entry name" value="MscS_channel_2nd"/>
</dbReference>
<feature type="transmembrane region" description="Helical" evidence="5">
    <location>
        <begin position="74"/>
        <end position="95"/>
    </location>
</feature>
<keyword evidence="5" id="KW-0407">Ion channel</keyword>
<dbReference type="Proteomes" id="UP001193680">
    <property type="component" value="Unassembled WGS sequence"/>
</dbReference>
<feature type="region of interest" description="Disordered" evidence="6">
    <location>
        <begin position="164"/>
        <end position="188"/>
    </location>
</feature>
<evidence type="ECO:0000256" key="4">
    <source>
        <dbReference type="ARBA" id="ARBA00023136"/>
    </source>
</evidence>
<keyword evidence="5" id="KW-0813">Transport</keyword>
<comment type="function">
    <text evidence="5">Mechanosensitive channel that participates in the regulation of osmotic pressure changes within the cell, opening in response to stretch forces in the membrane lipid bilayer, without the need for other proteins. Contributes to normal resistance to hypoosmotic shock. Forms an ion channel of 1.0 nanosiemens conductance with a slight preference for anions.</text>
</comment>
<comment type="subcellular location">
    <subcellularLocation>
        <location evidence="5">Cell inner membrane</location>
        <topology evidence="5">Multi-pass membrane protein</topology>
    </subcellularLocation>
    <subcellularLocation>
        <location evidence="1">Membrane</location>
    </subcellularLocation>
</comment>
<evidence type="ECO:0000256" key="1">
    <source>
        <dbReference type="ARBA" id="ARBA00004370"/>
    </source>
</evidence>
<feature type="transmembrane region" description="Helical" evidence="5">
    <location>
        <begin position="49"/>
        <end position="68"/>
    </location>
</feature>
<gene>
    <name evidence="8" type="ORF">H8792_010340</name>
</gene>
<evidence type="ECO:0000313" key="9">
    <source>
        <dbReference type="Proteomes" id="UP001193680"/>
    </source>
</evidence>
<comment type="similarity">
    <text evidence="5">Belongs to the MscS (TC 1.A.23) family.</text>
</comment>
<dbReference type="InterPro" id="IPR023408">
    <property type="entry name" value="MscS_beta-dom_sf"/>
</dbReference>
<comment type="subunit">
    <text evidence="5">Homoheptamer.</text>
</comment>
<name>A0ABS0C0G2_9GAMM</name>
<protein>
    <recommendedName>
        <fullName evidence="5">Small-conductance mechanosensitive channel</fullName>
    </recommendedName>
</protein>
<keyword evidence="9" id="KW-1185">Reference proteome</keyword>
<comment type="caution">
    <text evidence="5">Lacks conserved residue(s) required for the propagation of feature annotation.</text>
</comment>
<feature type="domain" description="Mechanosensitive ion channel MscS" evidence="7">
    <location>
        <begin position="94"/>
        <end position="159"/>
    </location>
</feature>
<comment type="caution">
    <text evidence="8">The sequence shown here is derived from an EMBL/GenBank/DDBJ whole genome shotgun (WGS) entry which is preliminary data.</text>
</comment>
<dbReference type="Gene3D" id="1.10.287.1260">
    <property type="match status" value="1"/>
</dbReference>
<evidence type="ECO:0000256" key="5">
    <source>
        <dbReference type="RuleBase" id="RU369025"/>
    </source>
</evidence>